<dbReference type="AlphaFoldDB" id="A0A0C1EM54"/>
<gene>
    <name evidence="2" type="ORF">DB43_GF00110</name>
</gene>
<dbReference type="InterPro" id="IPR051340">
    <property type="entry name" value="Haloalkane_dehalogenase"/>
</dbReference>
<dbReference type="GO" id="GO:0004301">
    <property type="term" value="F:epoxide hydrolase activity"/>
    <property type="evidence" value="ECO:0007669"/>
    <property type="project" value="TreeGrafter"/>
</dbReference>
<comment type="caution">
    <text evidence="2">The sequence shown here is derived from an EMBL/GenBank/DDBJ whole genome shotgun (WGS) entry which is preliminary data.</text>
</comment>
<dbReference type="PANTHER" id="PTHR42977">
    <property type="entry name" value="HYDROLASE-RELATED"/>
    <property type="match status" value="1"/>
</dbReference>
<name>A0A0C1EM54_9BACT</name>
<keyword evidence="1" id="KW-0378">Hydrolase</keyword>
<dbReference type="EMBL" id="JSAM01000075">
    <property type="protein sequence ID" value="KIA77469.1"/>
    <property type="molecule type" value="Genomic_DNA"/>
</dbReference>
<sequence>MYLIMVLPQDFVWLFLNQKRIRAIISQNENAYEEGLGDAWAPIRRYWETSINTNRDALREFLELEAIRRQYTYGVPDPIQVAPESYILDDALLQRPGNVDIQLDLFLNYAENIKLYPQFQTYFPTSSSYLGEK</sequence>
<protein>
    <submittedName>
        <fullName evidence="2">Uncharacterized protein</fullName>
    </submittedName>
</protein>
<dbReference type="Proteomes" id="UP000031307">
    <property type="component" value="Unassembled WGS sequence"/>
</dbReference>
<reference evidence="2 3" key="1">
    <citation type="journal article" date="2014" name="Mol. Biol. Evol.">
        <title>Massive expansion of Ubiquitination-related gene families within the Chlamydiae.</title>
        <authorList>
            <person name="Domman D."/>
            <person name="Collingro A."/>
            <person name="Lagkouvardos I."/>
            <person name="Gehre L."/>
            <person name="Weinmaier T."/>
            <person name="Rattei T."/>
            <person name="Subtil A."/>
            <person name="Horn M."/>
        </authorList>
    </citation>
    <scope>NUCLEOTIDE SEQUENCE [LARGE SCALE GENOMIC DNA]</scope>
    <source>
        <strain evidence="2 3">OEW1</strain>
    </source>
</reference>
<evidence type="ECO:0000313" key="3">
    <source>
        <dbReference type="Proteomes" id="UP000031307"/>
    </source>
</evidence>
<dbReference type="PANTHER" id="PTHR42977:SF3">
    <property type="entry name" value="AB HYDROLASE-1 DOMAIN-CONTAINING PROTEIN"/>
    <property type="match status" value="1"/>
</dbReference>
<evidence type="ECO:0000313" key="2">
    <source>
        <dbReference type="EMBL" id="KIA77469.1"/>
    </source>
</evidence>
<dbReference type="PATRIC" id="fig|83552.4.peg.1332"/>
<organism evidence="2 3">
    <name type="scientific">Parachlamydia acanthamoebae</name>
    <dbReference type="NCBI Taxonomy" id="83552"/>
    <lineage>
        <taxon>Bacteria</taxon>
        <taxon>Pseudomonadati</taxon>
        <taxon>Chlamydiota</taxon>
        <taxon>Chlamydiia</taxon>
        <taxon>Parachlamydiales</taxon>
        <taxon>Parachlamydiaceae</taxon>
        <taxon>Parachlamydia</taxon>
    </lineage>
</organism>
<proteinExistence type="predicted"/>
<accession>A0A0C1EM54</accession>
<evidence type="ECO:0000256" key="1">
    <source>
        <dbReference type="ARBA" id="ARBA00022801"/>
    </source>
</evidence>